<dbReference type="EMBL" id="KN822948">
    <property type="protein sequence ID" value="KIO33383.1"/>
    <property type="molecule type" value="Genomic_DNA"/>
</dbReference>
<protein>
    <submittedName>
        <fullName evidence="1">Uncharacterized protein</fullName>
    </submittedName>
</protein>
<proteinExistence type="predicted"/>
<name>A0A0C3LHF3_9AGAM</name>
<organism evidence="1 2">
    <name type="scientific">Tulasnella calospora MUT 4182</name>
    <dbReference type="NCBI Taxonomy" id="1051891"/>
    <lineage>
        <taxon>Eukaryota</taxon>
        <taxon>Fungi</taxon>
        <taxon>Dikarya</taxon>
        <taxon>Basidiomycota</taxon>
        <taxon>Agaricomycotina</taxon>
        <taxon>Agaricomycetes</taxon>
        <taxon>Cantharellales</taxon>
        <taxon>Tulasnellaceae</taxon>
        <taxon>Tulasnella</taxon>
    </lineage>
</organism>
<accession>A0A0C3LHF3</accession>
<dbReference type="AlphaFoldDB" id="A0A0C3LHF3"/>
<gene>
    <name evidence="1" type="ORF">M407DRAFT_241033</name>
</gene>
<evidence type="ECO:0000313" key="2">
    <source>
        <dbReference type="Proteomes" id="UP000054248"/>
    </source>
</evidence>
<reference evidence="2" key="2">
    <citation type="submission" date="2015-01" db="EMBL/GenBank/DDBJ databases">
        <title>Evolutionary Origins and Diversification of the Mycorrhizal Mutualists.</title>
        <authorList>
            <consortium name="DOE Joint Genome Institute"/>
            <consortium name="Mycorrhizal Genomics Consortium"/>
            <person name="Kohler A."/>
            <person name="Kuo A."/>
            <person name="Nagy L.G."/>
            <person name="Floudas D."/>
            <person name="Copeland A."/>
            <person name="Barry K.W."/>
            <person name="Cichocki N."/>
            <person name="Veneault-Fourrey C."/>
            <person name="LaButti K."/>
            <person name="Lindquist E.A."/>
            <person name="Lipzen A."/>
            <person name="Lundell T."/>
            <person name="Morin E."/>
            <person name="Murat C."/>
            <person name="Riley R."/>
            <person name="Ohm R."/>
            <person name="Sun H."/>
            <person name="Tunlid A."/>
            <person name="Henrissat B."/>
            <person name="Grigoriev I.V."/>
            <person name="Hibbett D.S."/>
            <person name="Martin F."/>
        </authorList>
    </citation>
    <scope>NUCLEOTIDE SEQUENCE [LARGE SCALE GENOMIC DNA]</scope>
    <source>
        <strain evidence="2">MUT 4182</strain>
    </source>
</reference>
<sequence length="60" mass="6946">MFIPREPRSPAARFYILSEICFFSEKPRPSPYHEAVFVQHRAIGHRPTPPNPVRNQSGLD</sequence>
<dbReference type="Proteomes" id="UP000054248">
    <property type="component" value="Unassembled WGS sequence"/>
</dbReference>
<evidence type="ECO:0000313" key="1">
    <source>
        <dbReference type="EMBL" id="KIO33383.1"/>
    </source>
</evidence>
<keyword evidence="2" id="KW-1185">Reference proteome</keyword>
<reference evidence="1 2" key="1">
    <citation type="submission" date="2014-04" db="EMBL/GenBank/DDBJ databases">
        <authorList>
            <consortium name="DOE Joint Genome Institute"/>
            <person name="Kuo A."/>
            <person name="Girlanda M."/>
            <person name="Perotto S."/>
            <person name="Kohler A."/>
            <person name="Nagy L.G."/>
            <person name="Floudas D."/>
            <person name="Copeland A."/>
            <person name="Barry K.W."/>
            <person name="Cichocki N."/>
            <person name="Veneault-Fourrey C."/>
            <person name="LaButti K."/>
            <person name="Lindquist E.A."/>
            <person name="Lipzen A."/>
            <person name="Lundell T."/>
            <person name="Morin E."/>
            <person name="Murat C."/>
            <person name="Sun H."/>
            <person name="Tunlid A."/>
            <person name="Henrissat B."/>
            <person name="Grigoriev I.V."/>
            <person name="Hibbett D.S."/>
            <person name="Martin F."/>
            <person name="Nordberg H.P."/>
            <person name="Cantor M.N."/>
            <person name="Hua S.X."/>
        </authorList>
    </citation>
    <scope>NUCLEOTIDE SEQUENCE [LARGE SCALE GENOMIC DNA]</scope>
    <source>
        <strain evidence="1 2">MUT 4182</strain>
    </source>
</reference>
<dbReference type="HOGENOM" id="CLU_2943567_0_0_1"/>